<feature type="transmembrane region" description="Helical" evidence="4">
    <location>
        <begin position="52"/>
        <end position="73"/>
    </location>
</feature>
<dbReference type="Proteomes" id="UP000007266">
    <property type="component" value="Linkage group 3"/>
</dbReference>
<name>D6WFZ6_TRICA</name>
<dbReference type="SUPFAM" id="SSF55846">
    <property type="entry name" value="N-acetylmuramoyl-L-alanine amidase-like"/>
    <property type="match status" value="1"/>
</dbReference>
<dbReference type="InterPro" id="IPR002502">
    <property type="entry name" value="Amidase_domain"/>
</dbReference>
<dbReference type="GO" id="GO:0045087">
    <property type="term" value="P:innate immune response"/>
    <property type="evidence" value="ECO:0007669"/>
    <property type="project" value="UniProtKB-KW"/>
</dbReference>
<evidence type="ECO:0000313" key="6">
    <source>
        <dbReference type="EMBL" id="EFA01262.1"/>
    </source>
</evidence>
<keyword evidence="4" id="KW-1133">Transmembrane helix</keyword>
<accession>D6WFZ6</accession>
<dbReference type="AlphaFoldDB" id="D6WFZ6"/>
<reference evidence="6 7" key="2">
    <citation type="journal article" date="2010" name="Nucleic Acids Res.">
        <title>BeetleBase in 2010: revisions to provide comprehensive genomic information for Tribolium castaneum.</title>
        <authorList>
            <person name="Kim H.S."/>
            <person name="Murphy T."/>
            <person name="Xia J."/>
            <person name="Caragea D."/>
            <person name="Park Y."/>
            <person name="Beeman R.W."/>
            <person name="Lorenzen M.D."/>
            <person name="Butcher S."/>
            <person name="Manak J.R."/>
            <person name="Brown S.J."/>
        </authorList>
    </citation>
    <scope>GENOME REANNOTATION</scope>
    <source>
        <strain evidence="6 7">Georgia GA2</strain>
    </source>
</reference>
<dbReference type="PhylomeDB" id="D6WFZ6"/>
<dbReference type="InterPro" id="IPR015510">
    <property type="entry name" value="PGRP"/>
</dbReference>
<evidence type="ECO:0000256" key="2">
    <source>
        <dbReference type="ARBA" id="ARBA00022588"/>
    </source>
</evidence>
<dbReference type="PANTHER" id="PTHR11022">
    <property type="entry name" value="PEPTIDOGLYCAN RECOGNITION PROTEIN"/>
    <property type="match status" value="1"/>
</dbReference>
<evidence type="ECO:0000259" key="5">
    <source>
        <dbReference type="SMART" id="SM00701"/>
    </source>
</evidence>
<dbReference type="InParanoid" id="D6WFZ6"/>
<dbReference type="PANTHER" id="PTHR11022:SF74">
    <property type="entry name" value="PEPTIDOGLYCAN-RECOGNITION PROTEIN SA"/>
    <property type="match status" value="1"/>
</dbReference>
<comment type="similarity">
    <text evidence="1">Belongs to the N-acetylmuramoyl-L-alanine amidase 2 family.</text>
</comment>
<evidence type="ECO:0000256" key="3">
    <source>
        <dbReference type="ARBA" id="ARBA00022859"/>
    </source>
</evidence>
<dbReference type="OMA" id="RCFNTAV"/>
<sequence>MSGSDPLTNTQQSDQDYYHPLCYSIQVDDENEQSALLPAFHQRKSLRVQDKIFIVFLFSILITGLAIGLYLLATEGHEWKAAGVYNITVREQWQAHVPSSTMPKLELPVRRVLFLPANTTSCGSKSHCAKVLQELQLQHMLQWKEPDISYNFIMTADGRIFEGRGWDFETSVQNCTVNDTVTVAFLDELDAKAPTFRQAEAAKMFLEVAVTEGKLERCFNTAVWGGNKFFIDLARNVQDVLSECEGIT</sequence>
<dbReference type="EMBL" id="KQ971328">
    <property type="protein sequence ID" value="EFA01262.1"/>
    <property type="molecule type" value="Genomic_DNA"/>
</dbReference>
<dbReference type="KEGG" id="tca:659450"/>
<gene>
    <name evidence="6" type="primary">AUGUSTUS-3.0.2_02546</name>
    <name evidence="6" type="ORF">TcasGA2_TC002546</name>
</gene>
<dbReference type="OrthoDB" id="10001926at2759"/>
<dbReference type="InterPro" id="IPR006619">
    <property type="entry name" value="PGRP_domain_met/bac"/>
</dbReference>
<dbReference type="InterPro" id="IPR036505">
    <property type="entry name" value="Amidase/PGRP_sf"/>
</dbReference>
<keyword evidence="7" id="KW-1185">Reference proteome</keyword>
<dbReference type="GO" id="GO:0008270">
    <property type="term" value="F:zinc ion binding"/>
    <property type="evidence" value="ECO:0007669"/>
    <property type="project" value="InterPro"/>
</dbReference>
<dbReference type="GO" id="GO:0009253">
    <property type="term" value="P:peptidoglycan catabolic process"/>
    <property type="evidence" value="ECO:0007669"/>
    <property type="project" value="InterPro"/>
</dbReference>
<keyword evidence="4" id="KW-0812">Transmembrane</keyword>
<dbReference type="Gene3D" id="3.40.80.10">
    <property type="entry name" value="Peptidoglycan recognition protein-like"/>
    <property type="match status" value="1"/>
</dbReference>
<reference evidence="6 7" key="1">
    <citation type="journal article" date="2008" name="Nature">
        <title>The genome of the model beetle and pest Tribolium castaneum.</title>
        <authorList>
            <consortium name="Tribolium Genome Sequencing Consortium"/>
            <person name="Richards S."/>
            <person name="Gibbs R.A."/>
            <person name="Weinstock G.M."/>
            <person name="Brown S.J."/>
            <person name="Denell R."/>
            <person name="Beeman R.W."/>
            <person name="Gibbs R."/>
            <person name="Beeman R.W."/>
            <person name="Brown S.J."/>
            <person name="Bucher G."/>
            <person name="Friedrich M."/>
            <person name="Grimmelikhuijzen C.J."/>
            <person name="Klingler M."/>
            <person name="Lorenzen M."/>
            <person name="Richards S."/>
            <person name="Roth S."/>
            <person name="Schroder R."/>
            <person name="Tautz D."/>
            <person name="Zdobnov E.M."/>
            <person name="Muzny D."/>
            <person name="Gibbs R.A."/>
            <person name="Weinstock G.M."/>
            <person name="Attaway T."/>
            <person name="Bell S."/>
            <person name="Buhay C.J."/>
            <person name="Chandrabose M.N."/>
            <person name="Chavez D."/>
            <person name="Clerk-Blankenburg K.P."/>
            <person name="Cree A."/>
            <person name="Dao M."/>
            <person name="Davis C."/>
            <person name="Chacko J."/>
            <person name="Dinh H."/>
            <person name="Dugan-Rocha S."/>
            <person name="Fowler G."/>
            <person name="Garner T.T."/>
            <person name="Garnes J."/>
            <person name="Gnirke A."/>
            <person name="Hawes A."/>
            <person name="Hernandez J."/>
            <person name="Hines S."/>
            <person name="Holder M."/>
            <person name="Hume J."/>
            <person name="Jhangiani S.N."/>
            <person name="Joshi V."/>
            <person name="Khan Z.M."/>
            <person name="Jackson L."/>
            <person name="Kovar C."/>
            <person name="Kowis A."/>
            <person name="Lee S."/>
            <person name="Lewis L.R."/>
            <person name="Margolis J."/>
            <person name="Morgan M."/>
            <person name="Nazareth L.V."/>
            <person name="Nguyen N."/>
            <person name="Okwuonu G."/>
            <person name="Parker D."/>
            <person name="Richards S."/>
            <person name="Ruiz S.J."/>
            <person name="Santibanez J."/>
            <person name="Savard J."/>
            <person name="Scherer S.E."/>
            <person name="Schneider B."/>
            <person name="Sodergren E."/>
            <person name="Tautz D."/>
            <person name="Vattahil S."/>
            <person name="Villasana D."/>
            <person name="White C.S."/>
            <person name="Wright R."/>
            <person name="Park Y."/>
            <person name="Beeman R.W."/>
            <person name="Lord J."/>
            <person name="Oppert B."/>
            <person name="Lorenzen M."/>
            <person name="Brown S."/>
            <person name="Wang L."/>
            <person name="Savard J."/>
            <person name="Tautz D."/>
            <person name="Richards S."/>
            <person name="Weinstock G."/>
            <person name="Gibbs R.A."/>
            <person name="Liu Y."/>
            <person name="Worley K."/>
            <person name="Weinstock G."/>
            <person name="Elsik C.G."/>
            <person name="Reese J.T."/>
            <person name="Elhaik E."/>
            <person name="Landan G."/>
            <person name="Graur D."/>
            <person name="Arensburger P."/>
            <person name="Atkinson P."/>
            <person name="Beeman R.W."/>
            <person name="Beidler J."/>
            <person name="Brown S.J."/>
            <person name="Demuth J.P."/>
            <person name="Drury D.W."/>
            <person name="Du Y.Z."/>
            <person name="Fujiwara H."/>
            <person name="Lorenzen M."/>
            <person name="Maselli V."/>
            <person name="Osanai M."/>
            <person name="Park Y."/>
            <person name="Robertson H.M."/>
            <person name="Tu Z."/>
            <person name="Wang J.J."/>
            <person name="Wang S."/>
            <person name="Richards S."/>
            <person name="Song H."/>
            <person name="Zhang L."/>
            <person name="Sodergren E."/>
            <person name="Werner D."/>
            <person name="Stanke M."/>
            <person name="Morgenstern B."/>
            <person name="Solovyev V."/>
            <person name="Kosarev P."/>
            <person name="Brown G."/>
            <person name="Chen H.C."/>
            <person name="Ermolaeva O."/>
            <person name="Hlavina W."/>
            <person name="Kapustin Y."/>
            <person name="Kiryutin B."/>
            <person name="Kitts P."/>
            <person name="Maglott D."/>
            <person name="Pruitt K."/>
            <person name="Sapojnikov V."/>
            <person name="Souvorov A."/>
            <person name="Mackey A.J."/>
            <person name="Waterhouse R.M."/>
            <person name="Wyder S."/>
            <person name="Zdobnov E.M."/>
            <person name="Zdobnov E.M."/>
            <person name="Wyder S."/>
            <person name="Kriventseva E.V."/>
            <person name="Kadowaki T."/>
            <person name="Bork P."/>
            <person name="Aranda M."/>
            <person name="Bao R."/>
            <person name="Beermann A."/>
            <person name="Berns N."/>
            <person name="Bolognesi R."/>
            <person name="Bonneton F."/>
            <person name="Bopp D."/>
            <person name="Brown S.J."/>
            <person name="Bucher G."/>
            <person name="Butts T."/>
            <person name="Chaumot A."/>
            <person name="Denell R.E."/>
            <person name="Ferrier D.E."/>
            <person name="Friedrich M."/>
            <person name="Gordon C.M."/>
            <person name="Jindra M."/>
            <person name="Klingler M."/>
            <person name="Lan Q."/>
            <person name="Lattorff H.M."/>
            <person name="Laudet V."/>
            <person name="von Levetsow C."/>
            <person name="Liu Z."/>
            <person name="Lutz R."/>
            <person name="Lynch J.A."/>
            <person name="da Fonseca R.N."/>
            <person name="Posnien N."/>
            <person name="Reuter R."/>
            <person name="Roth S."/>
            <person name="Savard J."/>
            <person name="Schinko J.B."/>
            <person name="Schmitt C."/>
            <person name="Schoppmeier M."/>
            <person name="Schroder R."/>
            <person name="Shippy T.D."/>
            <person name="Simonnet F."/>
            <person name="Marques-Souza H."/>
            <person name="Tautz D."/>
            <person name="Tomoyasu Y."/>
            <person name="Trauner J."/>
            <person name="Van der Zee M."/>
            <person name="Vervoort M."/>
            <person name="Wittkopp N."/>
            <person name="Wimmer E.A."/>
            <person name="Yang X."/>
            <person name="Jones A.K."/>
            <person name="Sattelle D.B."/>
            <person name="Ebert P.R."/>
            <person name="Nelson D."/>
            <person name="Scott J.G."/>
            <person name="Beeman R.W."/>
            <person name="Muthukrishnan S."/>
            <person name="Kramer K.J."/>
            <person name="Arakane Y."/>
            <person name="Beeman R.W."/>
            <person name="Zhu Q."/>
            <person name="Hogenkamp D."/>
            <person name="Dixit R."/>
            <person name="Oppert B."/>
            <person name="Jiang H."/>
            <person name="Zou Z."/>
            <person name="Marshall J."/>
            <person name="Elpidina E."/>
            <person name="Vinokurov K."/>
            <person name="Oppert C."/>
            <person name="Zou Z."/>
            <person name="Evans J."/>
            <person name="Lu Z."/>
            <person name="Zhao P."/>
            <person name="Sumathipala N."/>
            <person name="Altincicek B."/>
            <person name="Vilcinskas A."/>
            <person name="Williams M."/>
            <person name="Hultmark D."/>
            <person name="Hetru C."/>
            <person name="Jiang H."/>
            <person name="Grimmelikhuijzen C.J."/>
            <person name="Hauser F."/>
            <person name="Cazzamali G."/>
            <person name="Williamson M."/>
            <person name="Park Y."/>
            <person name="Li B."/>
            <person name="Tanaka Y."/>
            <person name="Predel R."/>
            <person name="Neupert S."/>
            <person name="Schachtner J."/>
            <person name="Verleyen P."/>
            <person name="Raible F."/>
            <person name="Bork P."/>
            <person name="Friedrich M."/>
            <person name="Walden K.K."/>
            <person name="Robertson H.M."/>
            <person name="Angeli S."/>
            <person name="Foret S."/>
            <person name="Bucher G."/>
            <person name="Schuetz S."/>
            <person name="Maleszka R."/>
            <person name="Wimmer E.A."/>
            <person name="Beeman R.W."/>
            <person name="Lorenzen M."/>
            <person name="Tomoyasu Y."/>
            <person name="Miller S.C."/>
            <person name="Grossmann D."/>
            <person name="Bucher G."/>
        </authorList>
    </citation>
    <scope>NUCLEOTIDE SEQUENCE [LARGE SCALE GENOMIC DNA]</scope>
    <source>
        <strain evidence="6 7">Georgia GA2</strain>
    </source>
</reference>
<evidence type="ECO:0000256" key="1">
    <source>
        <dbReference type="ARBA" id="ARBA00007553"/>
    </source>
</evidence>
<dbReference type="GO" id="GO:0008745">
    <property type="term" value="F:N-acetylmuramoyl-L-alanine amidase activity"/>
    <property type="evidence" value="ECO:0007669"/>
    <property type="project" value="InterPro"/>
</dbReference>
<dbReference type="STRING" id="7070.D6WFZ6"/>
<dbReference type="HOGENOM" id="CLU_1121360_0_0_1"/>
<keyword evidence="4" id="KW-0472">Membrane</keyword>
<organism evidence="6 7">
    <name type="scientific">Tribolium castaneum</name>
    <name type="common">Red flour beetle</name>
    <dbReference type="NCBI Taxonomy" id="7070"/>
    <lineage>
        <taxon>Eukaryota</taxon>
        <taxon>Metazoa</taxon>
        <taxon>Ecdysozoa</taxon>
        <taxon>Arthropoda</taxon>
        <taxon>Hexapoda</taxon>
        <taxon>Insecta</taxon>
        <taxon>Pterygota</taxon>
        <taxon>Neoptera</taxon>
        <taxon>Endopterygota</taxon>
        <taxon>Coleoptera</taxon>
        <taxon>Polyphaga</taxon>
        <taxon>Cucujiformia</taxon>
        <taxon>Tenebrionidae</taxon>
        <taxon>Tenebrionidae incertae sedis</taxon>
        <taxon>Tribolium</taxon>
    </lineage>
</organism>
<protein>
    <submittedName>
        <fullName evidence="6">Peptidoglycan-recognition protein LF-like Protein</fullName>
    </submittedName>
</protein>
<dbReference type="SMART" id="SM00701">
    <property type="entry name" value="PGRP"/>
    <property type="match status" value="1"/>
</dbReference>
<keyword evidence="2" id="KW-0399">Innate immunity</keyword>
<evidence type="ECO:0000256" key="4">
    <source>
        <dbReference type="SAM" id="Phobius"/>
    </source>
</evidence>
<proteinExistence type="inferred from homology"/>
<keyword evidence="3" id="KW-0391">Immunity</keyword>
<dbReference type="CDD" id="cd06583">
    <property type="entry name" value="PGRP"/>
    <property type="match status" value="1"/>
</dbReference>
<feature type="domain" description="Peptidoglycan recognition protein family" evidence="5">
    <location>
        <begin position="85"/>
        <end position="228"/>
    </location>
</feature>
<evidence type="ECO:0000313" key="7">
    <source>
        <dbReference type="Proteomes" id="UP000007266"/>
    </source>
</evidence>